<comment type="caution">
    <text evidence="3">The sequence shown here is derived from an EMBL/GenBank/DDBJ whole genome shotgun (WGS) entry which is preliminary data.</text>
</comment>
<dbReference type="InterPro" id="IPR029481">
    <property type="entry name" value="ABC_trans_N"/>
</dbReference>
<evidence type="ECO:0000256" key="1">
    <source>
        <dbReference type="SAM" id="MobiDB-lite"/>
    </source>
</evidence>
<evidence type="ECO:0000313" key="3">
    <source>
        <dbReference type="EMBL" id="KAJ5274688.1"/>
    </source>
</evidence>
<reference evidence="3 4" key="1">
    <citation type="journal article" date="2023" name="IMA Fungus">
        <title>Comparative genomic study of the Penicillium genus elucidates a diverse pangenome and 15 lateral gene transfer events.</title>
        <authorList>
            <person name="Petersen C."/>
            <person name="Sorensen T."/>
            <person name="Nielsen M.R."/>
            <person name="Sondergaard T.E."/>
            <person name="Sorensen J.L."/>
            <person name="Fitzpatrick D.A."/>
            <person name="Frisvad J.C."/>
            <person name="Nielsen K.L."/>
        </authorList>
    </citation>
    <scope>NUCLEOTIDE SEQUENCE [LARGE SCALE GENOMIC DNA]</scope>
    <source>
        <strain evidence="3 4">IBT 3361</strain>
    </source>
</reference>
<proteinExistence type="predicted"/>
<protein>
    <recommendedName>
        <fullName evidence="2">Pleiotropic ABC efflux transporter N-terminal domain-containing protein</fullName>
    </recommendedName>
</protein>
<dbReference type="Proteomes" id="UP001220256">
    <property type="component" value="Unassembled WGS sequence"/>
</dbReference>
<organism evidence="3 4">
    <name type="scientific">Penicillium chrysogenum</name>
    <name type="common">Penicillium notatum</name>
    <dbReference type="NCBI Taxonomy" id="5076"/>
    <lineage>
        <taxon>Eukaryota</taxon>
        <taxon>Fungi</taxon>
        <taxon>Dikarya</taxon>
        <taxon>Ascomycota</taxon>
        <taxon>Pezizomycotina</taxon>
        <taxon>Eurotiomycetes</taxon>
        <taxon>Eurotiomycetidae</taxon>
        <taxon>Eurotiales</taxon>
        <taxon>Aspergillaceae</taxon>
        <taxon>Penicillium</taxon>
        <taxon>Penicillium chrysogenum species complex</taxon>
    </lineage>
</organism>
<accession>A0ABQ8WPV1</accession>
<dbReference type="Pfam" id="PF14510">
    <property type="entry name" value="ABC_trans_N"/>
    <property type="match status" value="1"/>
</dbReference>
<gene>
    <name evidence="3" type="ORF">N7505_003233</name>
</gene>
<name>A0ABQ8WPV1_PENCH</name>
<evidence type="ECO:0000313" key="4">
    <source>
        <dbReference type="Proteomes" id="UP001220256"/>
    </source>
</evidence>
<keyword evidence="4" id="KW-1185">Reference proteome</keyword>
<sequence length="167" mass="18286">MDMTPDSPTRGREDDISSEGRTRTNSLEPGSEGKDPLPGKQINSDERVADLARTLSEKKSCHELPFELRKGSALDPQSPRFNARAWAEAFYNVRYNGNDSPPPRVAGLAFNNLNVVGYGSPVDYQMSVGNAALKLPTLAQQWTLMDCCFPANNSVFWGPLARAAQPS</sequence>
<feature type="compositionally biased region" description="Basic and acidic residues" evidence="1">
    <location>
        <begin position="31"/>
        <end position="45"/>
    </location>
</feature>
<evidence type="ECO:0000259" key="2">
    <source>
        <dbReference type="Pfam" id="PF14510"/>
    </source>
</evidence>
<feature type="compositionally biased region" description="Basic and acidic residues" evidence="1">
    <location>
        <begin position="9"/>
        <end position="22"/>
    </location>
</feature>
<dbReference type="EMBL" id="JAPVEB010000002">
    <property type="protein sequence ID" value="KAJ5274688.1"/>
    <property type="molecule type" value="Genomic_DNA"/>
</dbReference>
<feature type="domain" description="Pleiotropic ABC efflux transporter N-terminal" evidence="2">
    <location>
        <begin position="51"/>
        <end position="131"/>
    </location>
</feature>
<feature type="region of interest" description="Disordered" evidence="1">
    <location>
        <begin position="1"/>
        <end position="45"/>
    </location>
</feature>